<keyword evidence="3" id="KW-1185">Reference proteome</keyword>
<dbReference type="EMBL" id="CAUYUJ010007746">
    <property type="protein sequence ID" value="CAK0821846.1"/>
    <property type="molecule type" value="Genomic_DNA"/>
</dbReference>
<dbReference type="Proteomes" id="UP001189429">
    <property type="component" value="Unassembled WGS sequence"/>
</dbReference>
<evidence type="ECO:0000313" key="3">
    <source>
        <dbReference type="Proteomes" id="UP001189429"/>
    </source>
</evidence>
<evidence type="ECO:0000256" key="1">
    <source>
        <dbReference type="SAM" id="MobiDB-lite"/>
    </source>
</evidence>
<accession>A0ABN9RTX3</accession>
<organism evidence="2 3">
    <name type="scientific">Prorocentrum cordatum</name>
    <dbReference type="NCBI Taxonomy" id="2364126"/>
    <lineage>
        <taxon>Eukaryota</taxon>
        <taxon>Sar</taxon>
        <taxon>Alveolata</taxon>
        <taxon>Dinophyceae</taxon>
        <taxon>Prorocentrales</taxon>
        <taxon>Prorocentraceae</taxon>
        <taxon>Prorocentrum</taxon>
    </lineage>
</organism>
<proteinExistence type="predicted"/>
<reference evidence="2" key="1">
    <citation type="submission" date="2023-10" db="EMBL/GenBank/DDBJ databases">
        <authorList>
            <person name="Chen Y."/>
            <person name="Shah S."/>
            <person name="Dougan E. K."/>
            <person name="Thang M."/>
            <person name="Chan C."/>
        </authorList>
    </citation>
    <scope>NUCLEOTIDE SEQUENCE [LARGE SCALE GENOMIC DNA]</scope>
</reference>
<name>A0ABN9RTX3_9DINO</name>
<protein>
    <submittedName>
        <fullName evidence="2">Uncharacterized protein</fullName>
    </submittedName>
</protein>
<gene>
    <name evidence="2" type="ORF">PCOR1329_LOCUS22996</name>
</gene>
<evidence type="ECO:0000313" key="2">
    <source>
        <dbReference type="EMBL" id="CAK0821846.1"/>
    </source>
</evidence>
<feature type="region of interest" description="Disordered" evidence="1">
    <location>
        <begin position="277"/>
        <end position="298"/>
    </location>
</feature>
<sequence>MWARRVGLRPQWPSRIRVFAMSCSSITAGLVIYQYLSSMMVSDLDLTQPVHDEILCLAHWPLIYSSDGDKGWLDQGAWFNWSKALLNRDDFVRDSQCRFVSADRGPGSIAGQRDAPLSSVTLCMIFVPSWMNVSLLTATFSTSGSSSLASSCTCSQNNVVPWVGGLSSPPFSRCHVVAQWEETNLDPHVPLALCPTRSQFTGLEGPTSRRVSSVLFVIQHLHVVAQLLDGESRASYLGHRFPKILHDMSQLLLSVVGNVFQVLLFPLWGLRCTCRPPPSQRQSWGGRDSCANGPMIWP</sequence>
<comment type="caution">
    <text evidence="2">The sequence shown here is derived from an EMBL/GenBank/DDBJ whole genome shotgun (WGS) entry which is preliminary data.</text>
</comment>